<feature type="transmembrane region" description="Helical" evidence="6">
    <location>
        <begin position="154"/>
        <end position="175"/>
    </location>
</feature>
<feature type="transmembrane region" description="Helical" evidence="6">
    <location>
        <begin position="6"/>
        <end position="29"/>
    </location>
</feature>
<evidence type="ECO:0000313" key="7">
    <source>
        <dbReference type="EMBL" id="HIW78780.1"/>
    </source>
</evidence>
<dbReference type="PANTHER" id="PTHR30086">
    <property type="entry name" value="ARGININE EXPORTER PROTEIN ARGO"/>
    <property type="match status" value="1"/>
</dbReference>
<keyword evidence="2" id="KW-1003">Cell membrane</keyword>
<comment type="caution">
    <text evidence="7">The sequence shown here is derived from an EMBL/GenBank/DDBJ whole genome shotgun (WGS) entry which is preliminary data.</text>
</comment>
<protein>
    <submittedName>
        <fullName evidence="7">LysE family translocator</fullName>
    </submittedName>
</protein>
<keyword evidence="4 6" id="KW-1133">Transmembrane helix</keyword>
<reference evidence="7" key="1">
    <citation type="journal article" date="2021" name="PeerJ">
        <title>Extensive microbial diversity within the chicken gut microbiome revealed by metagenomics and culture.</title>
        <authorList>
            <person name="Gilroy R."/>
            <person name="Ravi A."/>
            <person name="Getino M."/>
            <person name="Pursley I."/>
            <person name="Horton D.L."/>
            <person name="Alikhan N.F."/>
            <person name="Baker D."/>
            <person name="Gharbi K."/>
            <person name="Hall N."/>
            <person name="Watson M."/>
            <person name="Adriaenssens E.M."/>
            <person name="Foster-Nyarko E."/>
            <person name="Jarju S."/>
            <person name="Secka A."/>
            <person name="Antonio M."/>
            <person name="Oren A."/>
            <person name="Chaudhuri R.R."/>
            <person name="La Ragione R."/>
            <person name="Hildebrand F."/>
            <person name="Pallen M.J."/>
        </authorList>
    </citation>
    <scope>NUCLEOTIDE SEQUENCE</scope>
    <source>
        <strain evidence="7">ChiSxjej5B17-1746</strain>
    </source>
</reference>
<dbReference type="PANTHER" id="PTHR30086:SF20">
    <property type="entry name" value="ARGININE EXPORTER PROTEIN ARGO-RELATED"/>
    <property type="match status" value="1"/>
</dbReference>
<evidence type="ECO:0000313" key="8">
    <source>
        <dbReference type="Proteomes" id="UP000824264"/>
    </source>
</evidence>
<dbReference type="AlphaFoldDB" id="A0A9D1UA08"/>
<dbReference type="PIRSF" id="PIRSF006324">
    <property type="entry name" value="LeuE"/>
    <property type="match status" value="1"/>
</dbReference>
<dbReference type="GO" id="GO:0015171">
    <property type="term" value="F:amino acid transmembrane transporter activity"/>
    <property type="evidence" value="ECO:0007669"/>
    <property type="project" value="TreeGrafter"/>
</dbReference>
<sequence length="208" mass="22271">MLPLETLGAFFAAALVMSLAPGPDNIFVLTQSALYGFRAGIVTTLGLITGLCGHTAAVALGIAALFQTSEVAFTLLKCVGAAYLLYLAWLSWRSGASHASLHHTDFPGYGALYRRGVIMNITNPKVTLFFLAFLPQFARPALGHLPLQIISLGVLFQIATLLVFGAVAYLGGWLAQWFNNSIRGQLILNRITACIFIALALALVFASR</sequence>
<name>A0A9D1UA08_9BACT</name>
<proteinExistence type="predicted"/>
<dbReference type="Proteomes" id="UP000824264">
    <property type="component" value="Unassembled WGS sequence"/>
</dbReference>
<evidence type="ECO:0000256" key="4">
    <source>
        <dbReference type="ARBA" id="ARBA00022989"/>
    </source>
</evidence>
<reference evidence="7" key="2">
    <citation type="submission" date="2021-04" db="EMBL/GenBank/DDBJ databases">
        <authorList>
            <person name="Gilroy R."/>
        </authorList>
    </citation>
    <scope>NUCLEOTIDE SEQUENCE</scope>
    <source>
        <strain evidence="7">ChiSxjej5B17-1746</strain>
    </source>
</reference>
<feature type="transmembrane region" description="Helical" evidence="6">
    <location>
        <begin position="187"/>
        <end position="206"/>
    </location>
</feature>
<feature type="transmembrane region" description="Helical" evidence="6">
    <location>
        <begin position="41"/>
        <end position="66"/>
    </location>
</feature>
<evidence type="ECO:0000256" key="3">
    <source>
        <dbReference type="ARBA" id="ARBA00022692"/>
    </source>
</evidence>
<organism evidence="7 8">
    <name type="scientific">Candidatus Bilophila faecipullorum</name>
    <dbReference type="NCBI Taxonomy" id="2838482"/>
    <lineage>
        <taxon>Bacteria</taxon>
        <taxon>Pseudomonadati</taxon>
        <taxon>Thermodesulfobacteriota</taxon>
        <taxon>Desulfovibrionia</taxon>
        <taxon>Desulfovibrionales</taxon>
        <taxon>Desulfovibrionaceae</taxon>
        <taxon>Bilophila</taxon>
    </lineage>
</organism>
<evidence type="ECO:0000256" key="5">
    <source>
        <dbReference type="ARBA" id="ARBA00023136"/>
    </source>
</evidence>
<dbReference type="GO" id="GO:0005886">
    <property type="term" value="C:plasma membrane"/>
    <property type="evidence" value="ECO:0007669"/>
    <property type="project" value="UniProtKB-SubCell"/>
</dbReference>
<dbReference type="InterPro" id="IPR001123">
    <property type="entry name" value="LeuE-type"/>
</dbReference>
<dbReference type="EMBL" id="DXGI01000244">
    <property type="protein sequence ID" value="HIW78780.1"/>
    <property type="molecule type" value="Genomic_DNA"/>
</dbReference>
<feature type="transmembrane region" description="Helical" evidence="6">
    <location>
        <begin position="72"/>
        <end position="92"/>
    </location>
</feature>
<keyword evidence="3 6" id="KW-0812">Transmembrane</keyword>
<accession>A0A9D1UA08</accession>
<evidence type="ECO:0000256" key="1">
    <source>
        <dbReference type="ARBA" id="ARBA00004651"/>
    </source>
</evidence>
<dbReference type="Pfam" id="PF01810">
    <property type="entry name" value="LysE"/>
    <property type="match status" value="1"/>
</dbReference>
<comment type="subcellular location">
    <subcellularLocation>
        <location evidence="1">Cell membrane</location>
        <topology evidence="1">Multi-pass membrane protein</topology>
    </subcellularLocation>
</comment>
<feature type="transmembrane region" description="Helical" evidence="6">
    <location>
        <begin position="112"/>
        <end position="134"/>
    </location>
</feature>
<evidence type="ECO:0000256" key="2">
    <source>
        <dbReference type="ARBA" id="ARBA00022475"/>
    </source>
</evidence>
<evidence type="ECO:0000256" key="6">
    <source>
        <dbReference type="SAM" id="Phobius"/>
    </source>
</evidence>
<gene>
    <name evidence="7" type="ORF">H9874_06515</name>
</gene>
<keyword evidence="5 6" id="KW-0472">Membrane</keyword>